<feature type="region of interest" description="Disordered" evidence="1">
    <location>
        <begin position="1"/>
        <end position="26"/>
    </location>
</feature>
<name>A0A383A736_9ZZZZ</name>
<sequence>MSSVPSTQPASAFAATPLKTQTTLDDGPGRHRIGLIALASDYAVERDFMNMRPGDEVAVFVSRVLNVNPCTVENLRTMGPRLADAASLIIPDGRLDVMVYCCTSGTTAMGYDTVADSIHTVRPGIPVITPITAGLRALSQFNVERIAVLTPYTDDVNESLVGYIEEHGPRVSATTSFHFADDNDMARIPPEAIISAAKEADRDDA</sequence>
<dbReference type="EMBL" id="UINC01189828">
    <property type="protein sequence ID" value="SVE03696.1"/>
    <property type="molecule type" value="Genomic_DNA"/>
</dbReference>
<dbReference type="InterPro" id="IPR053714">
    <property type="entry name" value="Iso_Racemase_Enz_sf"/>
</dbReference>
<dbReference type="InterPro" id="IPR026286">
    <property type="entry name" value="MaiA/AMDase"/>
</dbReference>
<evidence type="ECO:0000313" key="2">
    <source>
        <dbReference type="EMBL" id="SVE03696.1"/>
    </source>
</evidence>
<protein>
    <recommendedName>
        <fullName evidence="3">Asp/Glu racemase</fullName>
    </recommendedName>
</protein>
<reference evidence="2" key="1">
    <citation type="submission" date="2018-05" db="EMBL/GenBank/DDBJ databases">
        <authorList>
            <person name="Lanie J.A."/>
            <person name="Ng W.-L."/>
            <person name="Kazmierczak K.M."/>
            <person name="Andrzejewski T.M."/>
            <person name="Davidsen T.M."/>
            <person name="Wayne K.J."/>
            <person name="Tettelin H."/>
            <person name="Glass J.I."/>
            <person name="Rusch D."/>
            <person name="Podicherti R."/>
            <person name="Tsui H.-C.T."/>
            <person name="Winkler M.E."/>
        </authorList>
    </citation>
    <scope>NUCLEOTIDE SEQUENCE</scope>
</reference>
<dbReference type="Gene3D" id="3.40.50.12500">
    <property type="match status" value="1"/>
</dbReference>
<dbReference type="Pfam" id="PF17645">
    <property type="entry name" value="Amdase"/>
    <property type="match status" value="1"/>
</dbReference>
<feature type="compositionally biased region" description="Polar residues" evidence="1">
    <location>
        <begin position="1"/>
        <end position="10"/>
    </location>
</feature>
<accession>A0A383A736</accession>
<dbReference type="PANTHER" id="PTHR40267">
    <property type="entry name" value="BLR3294 PROTEIN"/>
    <property type="match status" value="1"/>
</dbReference>
<organism evidence="2">
    <name type="scientific">marine metagenome</name>
    <dbReference type="NCBI Taxonomy" id="408172"/>
    <lineage>
        <taxon>unclassified sequences</taxon>
        <taxon>metagenomes</taxon>
        <taxon>ecological metagenomes</taxon>
    </lineage>
</organism>
<gene>
    <name evidence="2" type="ORF">METZ01_LOCUS456550</name>
</gene>
<dbReference type="PANTHER" id="PTHR40267:SF1">
    <property type="entry name" value="BLR3294 PROTEIN"/>
    <property type="match status" value="1"/>
</dbReference>
<dbReference type="PIRSF" id="PIRSF015736">
    <property type="entry name" value="MI"/>
    <property type="match status" value="1"/>
</dbReference>
<proteinExistence type="predicted"/>
<evidence type="ECO:0008006" key="3">
    <source>
        <dbReference type="Google" id="ProtNLM"/>
    </source>
</evidence>
<evidence type="ECO:0000256" key="1">
    <source>
        <dbReference type="SAM" id="MobiDB-lite"/>
    </source>
</evidence>
<feature type="non-terminal residue" evidence="2">
    <location>
        <position position="205"/>
    </location>
</feature>
<dbReference type="AlphaFoldDB" id="A0A383A736"/>